<sequence length="376" mass="40877">MKTFQINTKINFGQGALASLEKLEGKRVLLITDPFMVKSGLVNEPIKYLQKSEYTVFSDIVPDPPIEVVTSGIKVFKEFMPDAVVALGGGSAIDSSKAIVYFSKKILNLGHVQLIAIPTTSGTGSEATSFSVITDKQKGAKYPIASDELLPDVAILDPELVKSVPPNVTADTGMDVLTHAIEAYVSTQSHDCSDALAERAIKLVCEYLPKAYADGNDIKAREKMHNASCLAGIAFDKVSLGINHSIAHAIGAKFHISHGRANSLLLVHVIDYNSQIDGYKTTEFSEAAKKYAEISSFLKLNIFNEKVAVDSLKDAIIKLQKQLNMPLTLTECGIDPKEVEAMKDEIAELALNDNCTKTNPVKPTKEDIIKILEKII</sequence>
<comment type="caution">
    <text evidence="4">The sequence shown here is derived from an EMBL/GenBank/DDBJ whole genome shotgun (WGS) entry which is preliminary data.</text>
</comment>
<dbReference type="Pfam" id="PF00465">
    <property type="entry name" value="Fe-ADH"/>
    <property type="match status" value="1"/>
</dbReference>
<evidence type="ECO:0000256" key="1">
    <source>
        <dbReference type="ARBA" id="ARBA00023002"/>
    </source>
</evidence>
<feature type="domain" description="Alcohol dehydrogenase iron-type/glycerol dehydrogenase GldA" evidence="2">
    <location>
        <begin position="8"/>
        <end position="158"/>
    </location>
</feature>
<feature type="domain" description="Fe-containing alcohol dehydrogenase-like C-terminal" evidence="3">
    <location>
        <begin position="169"/>
        <end position="375"/>
    </location>
</feature>
<dbReference type="RefSeq" id="WP_216568243.1">
    <property type="nucleotide sequence ID" value="NZ_JAHLOQ010000002.1"/>
</dbReference>
<proteinExistence type="predicted"/>
<keyword evidence="5" id="KW-1185">Reference proteome</keyword>
<evidence type="ECO:0000313" key="4">
    <source>
        <dbReference type="EMBL" id="MBU5335080.1"/>
    </source>
</evidence>
<dbReference type="InterPro" id="IPR056798">
    <property type="entry name" value="ADH_Fe_C"/>
</dbReference>
<dbReference type="PANTHER" id="PTHR11496">
    <property type="entry name" value="ALCOHOL DEHYDROGENASE"/>
    <property type="match status" value="1"/>
</dbReference>
<protein>
    <submittedName>
        <fullName evidence="4">Iron-containing alcohol dehydrogenase</fullName>
    </submittedName>
</protein>
<dbReference type="EMBL" id="JAHLOQ010000002">
    <property type="protein sequence ID" value="MBU5335080.1"/>
    <property type="molecule type" value="Genomic_DNA"/>
</dbReference>
<keyword evidence="1" id="KW-0560">Oxidoreductase</keyword>
<dbReference type="Proteomes" id="UP001196301">
    <property type="component" value="Unassembled WGS sequence"/>
</dbReference>
<dbReference type="CDD" id="cd08180">
    <property type="entry name" value="PDD"/>
    <property type="match status" value="1"/>
</dbReference>
<evidence type="ECO:0000313" key="5">
    <source>
        <dbReference type="Proteomes" id="UP001196301"/>
    </source>
</evidence>
<accession>A0ABS6DTB3</accession>
<evidence type="ECO:0000259" key="2">
    <source>
        <dbReference type="Pfam" id="PF00465"/>
    </source>
</evidence>
<dbReference type="InterPro" id="IPR039697">
    <property type="entry name" value="Alcohol_dehydrogenase_Fe"/>
</dbReference>
<gene>
    <name evidence="4" type="ORF">KQI20_01385</name>
</gene>
<dbReference type="InterPro" id="IPR018211">
    <property type="entry name" value="ADH_Fe_CS"/>
</dbReference>
<dbReference type="PROSITE" id="PS00913">
    <property type="entry name" value="ADH_IRON_1"/>
    <property type="match status" value="1"/>
</dbReference>
<dbReference type="PANTHER" id="PTHR11496:SF83">
    <property type="entry name" value="HYDROXYACID-OXOACID TRANSHYDROGENASE, MITOCHONDRIAL"/>
    <property type="match status" value="1"/>
</dbReference>
<name>A0ABS6DTB3_9FIRM</name>
<evidence type="ECO:0000259" key="3">
    <source>
        <dbReference type="Pfam" id="PF25137"/>
    </source>
</evidence>
<dbReference type="InterPro" id="IPR001670">
    <property type="entry name" value="ADH_Fe/GldA"/>
</dbReference>
<organism evidence="4 5">
    <name type="scientific">Intestinibacter bartlettii</name>
    <dbReference type="NCBI Taxonomy" id="261299"/>
    <lineage>
        <taxon>Bacteria</taxon>
        <taxon>Bacillati</taxon>
        <taxon>Bacillota</taxon>
        <taxon>Clostridia</taxon>
        <taxon>Peptostreptococcales</taxon>
        <taxon>Peptostreptococcaceae</taxon>
        <taxon>Intestinibacter</taxon>
    </lineage>
</organism>
<dbReference type="Pfam" id="PF25137">
    <property type="entry name" value="ADH_Fe_C"/>
    <property type="match status" value="1"/>
</dbReference>
<reference evidence="4 5" key="1">
    <citation type="submission" date="2021-06" db="EMBL/GenBank/DDBJ databases">
        <authorList>
            <person name="Sun Q."/>
            <person name="Li D."/>
        </authorList>
    </citation>
    <scope>NUCLEOTIDE SEQUENCE [LARGE SCALE GENOMIC DNA]</scope>
    <source>
        <strain evidence="4 5">N19</strain>
    </source>
</reference>